<dbReference type="InterPro" id="IPR025751">
    <property type="entry name" value="RsbRD_N_dom"/>
</dbReference>
<sequence length="392" mass="42315">MSTSERVQVVDQVRSRLSDLTDATLDAVRTAVPAYRDVRGDQLRDVEAITSWVLVRLLRAWAEGGGVLDDADRGRFRGIGAARAEDGRPLTAVLRAYRVAAVAATDHLRELGRGRLDVDDVADLTTVLLTALDDLSESLMAGYGAARDRLGADLDRARRDLLDDLLVGRQSSAGALADRSRELGVELAPEPSLLIVESTDSGAAIEESAAHDLFADAAARPLLTLHGPRAVLLLNVRPGPELDEACREREWRGCLIVGHPITAVAASHRLAAHALDTAPAHSFRDRALLDEGDARFLSVLAARPDADPAAVVRAVLGPIAAPSQRHLLDGLAAFLAADTVTDAANRLHLHPQTLRYRLRRVRDLTGRDPHDPWHHLVLAAAAQLHRPDGQTR</sequence>
<comment type="caution">
    <text evidence="3">The sequence shown here is derived from an EMBL/GenBank/DDBJ whole genome shotgun (WGS) entry which is preliminary data.</text>
</comment>
<evidence type="ECO:0000259" key="2">
    <source>
        <dbReference type="Pfam" id="PF14361"/>
    </source>
</evidence>
<evidence type="ECO:0008006" key="5">
    <source>
        <dbReference type="Google" id="ProtNLM"/>
    </source>
</evidence>
<dbReference type="Pfam" id="PF13556">
    <property type="entry name" value="HTH_30"/>
    <property type="match status" value="1"/>
</dbReference>
<dbReference type="InterPro" id="IPR051448">
    <property type="entry name" value="CdaR-like_regulators"/>
</dbReference>
<dbReference type="AlphaFoldDB" id="A0A840NG58"/>
<feature type="domain" description="RsbT co-antagonist protein RsbRD N-terminal" evidence="2">
    <location>
        <begin position="19"/>
        <end position="158"/>
    </location>
</feature>
<gene>
    <name evidence="3" type="ORF">BJ969_003662</name>
</gene>
<proteinExistence type="predicted"/>
<protein>
    <recommendedName>
        <fullName evidence="5">PucR family transcriptional regulator</fullName>
    </recommendedName>
</protein>
<evidence type="ECO:0000313" key="4">
    <source>
        <dbReference type="Proteomes" id="UP000580474"/>
    </source>
</evidence>
<name>A0A840NG58_9PSEU</name>
<reference evidence="3 4" key="1">
    <citation type="submission" date="2020-08" db="EMBL/GenBank/DDBJ databases">
        <title>Sequencing the genomes of 1000 actinobacteria strains.</title>
        <authorList>
            <person name="Klenk H.-P."/>
        </authorList>
    </citation>
    <scope>NUCLEOTIDE SEQUENCE [LARGE SCALE GENOMIC DNA]</scope>
    <source>
        <strain evidence="3 4">DSM 45582</strain>
    </source>
</reference>
<organism evidence="3 4">
    <name type="scientific">Saccharopolyspora gloriosae</name>
    <dbReference type="NCBI Taxonomy" id="455344"/>
    <lineage>
        <taxon>Bacteria</taxon>
        <taxon>Bacillati</taxon>
        <taxon>Actinomycetota</taxon>
        <taxon>Actinomycetes</taxon>
        <taxon>Pseudonocardiales</taxon>
        <taxon>Pseudonocardiaceae</taxon>
        <taxon>Saccharopolyspora</taxon>
    </lineage>
</organism>
<evidence type="ECO:0000259" key="1">
    <source>
        <dbReference type="Pfam" id="PF13556"/>
    </source>
</evidence>
<dbReference type="InterPro" id="IPR025736">
    <property type="entry name" value="PucR_C-HTH_dom"/>
</dbReference>
<keyword evidence="4" id="KW-1185">Reference proteome</keyword>
<accession>A0A840NG58</accession>
<dbReference type="EMBL" id="JACHIV010000001">
    <property type="protein sequence ID" value="MBB5070574.1"/>
    <property type="molecule type" value="Genomic_DNA"/>
</dbReference>
<dbReference type="InterPro" id="IPR042070">
    <property type="entry name" value="PucR_C-HTH_sf"/>
</dbReference>
<dbReference type="PANTHER" id="PTHR33744:SF1">
    <property type="entry name" value="DNA-BINDING TRANSCRIPTIONAL ACTIVATOR ADER"/>
    <property type="match status" value="1"/>
</dbReference>
<dbReference type="Gene3D" id="1.10.10.2840">
    <property type="entry name" value="PucR C-terminal helix-turn-helix domain"/>
    <property type="match status" value="1"/>
</dbReference>
<dbReference type="PANTHER" id="PTHR33744">
    <property type="entry name" value="CARBOHYDRATE DIACID REGULATOR"/>
    <property type="match status" value="1"/>
</dbReference>
<dbReference type="Pfam" id="PF14361">
    <property type="entry name" value="RsbRD_N"/>
    <property type="match status" value="1"/>
</dbReference>
<dbReference type="Proteomes" id="UP000580474">
    <property type="component" value="Unassembled WGS sequence"/>
</dbReference>
<feature type="domain" description="PucR C-terminal helix-turn-helix" evidence="1">
    <location>
        <begin position="327"/>
        <end position="382"/>
    </location>
</feature>
<dbReference type="RefSeq" id="WP_184480264.1">
    <property type="nucleotide sequence ID" value="NZ_JACHIV010000001.1"/>
</dbReference>
<evidence type="ECO:0000313" key="3">
    <source>
        <dbReference type="EMBL" id="MBB5070574.1"/>
    </source>
</evidence>